<dbReference type="InterPro" id="IPR020568">
    <property type="entry name" value="Ribosomal_Su5_D2-typ_SF"/>
</dbReference>
<dbReference type="SUPFAM" id="SSF54791">
    <property type="entry name" value="Eukaryotic type KH-domain (KH-domain type I)"/>
    <property type="match status" value="1"/>
</dbReference>
<feature type="region of interest" description="Disordered" evidence="9">
    <location>
        <begin position="685"/>
        <end position="711"/>
    </location>
</feature>
<dbReference type="PANTHER" id="PTHR11252:SF0">
    <property type="entry name" value="POLYRIBONUCLEOTIDE NUCLEOTIDYLTRANSFERASE 1, MITOCHONDRIAL"/>
    <property type="match status" value="1"/>
</dbReference>
<keyword evidence="5 8" id="KW-0479">Metal-binding</keyword>
<dbReference type="PANTHER" id="PTHR11252">
    <property type="entry name" value="POLYRIBONUCLEOTIDE NUCLEOTIDYLTRANSFERASE"/>
    <property type="match status" value="1"/>
</dbReference>
<dbReference type="AlphaFoldDB" id="A0A1F5V6C2"/>
<dbReference type="NCBIfam" id="NF008805">
    <property type="entry name" value="PRK11824.1"/>
    <property type="match status" value="1"/>
</dbReference>
<organism evidence="11 12">
    <name type="scientific">Candidatus Fischerbacteria bacterium RBG_13_37_8</name>
    <dbReference type="NCBI Taxonomy" id="1817863"/>
    <lineage>
        <taxon>Bacteria</taxon>
        <taxon>Candidatus Fischeribacteriota</taxon>
    </lineage>
</organism>
<dbReference type="InterPro" id="IPR001247">
    <property type="entry name" value="ExoRNase_PH_dom1"/>
</dbReference>
<dbReference type="Pfam" id="PF01138">
    <property type="entry name" value="RNase_PH"/>
    <property type="match status" value="2"/>
</dbReference>
<dbReference type="SMART" id="SM00316">
    <property type="entry name" value="S1"/>
    <property type="match status" value="1"/>
</dbReference>
<dbReference type="SUPFAM" id="SSF55666">
    <property type="entry name" value="Ribonuclease PH domain 2-like"/>
    <property type="match status" value="2"/>
</dbReference>
<dbReference type="GO" id="GO:0003723">
    <property type="term" value="F:RNA binding"/>
    <property type="evidence" value="ECO:0007669"/>
    <property type="project" value="UniProtKB-UniRule"/>
</dbReference>
<keyword evidence="7 8" id="KW-0694">RNA-binding</keyword>
<evidence type="ECO:0000256" key="3">
    <source>
        <dbReference type="ARBA" id="ARBA00022679"/>
    </source>
</evidence>
<evidence type="ECO:0000256" key="6">
    <source>
        <dbReference type="ARBA" id="ARBA00022842"/>
    </source>
</evidence>
<dbReference type="FunFam" id="3.30.230.70:FF:000001">
    <property type="entry name" value="Polyribonucleotide nucleotidyltransferase"/>
    <property type="match status" value="1"/>
</dbReference>
<dbReference type="Gene3D" id="3.30.230.70">
    <property type="entry name" value="GHMP Kinase, N-terminal domain"/>
    <property type="match status" value="2"/>
</dbReference>
<dbReference type="InterPro" id="IPR004087">
    <property type="entry name" value="KH_dom"/>
</dbReference>
<dbReference type="GO" id="GO:0006396">
    <property type="term" value="P:RNA processing"/>
    <property type="evidence" value="ECO:0007669"/>
    <property type="project" value="InterPro"/>
</dbReference>
<feature type="domain" description="S1 motif" evidence="10">
    <location>
        <begin position="619"/>
        <end position="686"/>
    </location>
</feature>
<dbReference type="GO" id="GO:0000287">
    <property type="term" value="F:magnesium ion binding"/>
    <property type="evidence" value="ECO:0007669"/>
    <property type="project" value="UniProtKB-UniRule"/>
</dbReference>
<evidence type="ECO:0000259" key="10">
    <source>
        <dbReference type="PROSITE" id="PS50126"/>
    </source>
</evidence>
<dbReference type="InterPro" id="IPR003029">
    <property type="entry name" value="S1_domain"/>
</dbReference>
<keyword evidence="6 8" id="KW-0460">Magnesium</keyword>
<dbReference type="Pfam" id="PF00013">
    <property type="entry name" value="KH_1"/>
    <property type="match status" value="1"/>
</dbReference>
<evidence type="ECO:0000313" key="11">
    <source>
        <dbReference type="EMBL" id="OGF58828.1"/>
    </source>
</evidence>
<evidence type="ECO:0000256" key="2">
    <source>
        <dbReference type="ARBA" id="ARBA00022490"/>
    </source>
</evidence>
<evidence type="ECO:0000256" key="8">
    <source>
        <dbReference type="HAMAP-Rule" id="MF_01595"/>
    </source>
</evidence>
<comment type="catalytic activity">
    <reaction evidence="8">
        <text>RNA(n+1) + phosphate = RNA(n) + a ribonucleoside 5'-diphosphate</text>
        <dbReference type="Rhea" id="RHEA:22096"/>
        <dbReference type="Rhea" id="RHEA-COMP:14527"/>
        <dbReference type="Rhea" id="RHEA-COMP:17342"/>
        <dbReference type="ChEBI" id="CHEBI:43474"/>
        <dbReference type="ChEBI" id="CHEBI:57930"/>
        <dbReference type="ChEBI" id="CHEBI:140395"/>
        <dbReference type="EC" id="2.7.7.8"/>
    </reaction>
</comment>
<keyword evidence="4 8" id="KW-0548">Nucleotidyltransferase</keyword>
<evidence type="ECO:0000256" key="4">
    <source>
        <dbReference type="ARBA" id="ARBA00022695"/>
    </source>
</evidence>
<dbReference type="EC" id="2.7.7.8" evidence="8"/>
<dbReference type="CDD" id="cd11364">
    <property type="entry name" value="RNase_PH_PNPase_2"/>
    <property type="match status" value="1"/>
</dbReference>
<reference evidence="11 12" key="1">
    <citation type="journal article" date="2016" name="Nat. Commun.">
        <title>Thousands of microbial genomes shed light on interconnected biogeochemical processes in an aquifer system.</title>
        <authorList>
            <person name="Anantharaman K."/>
            <person name="Brown C.T."/>
            <person name="Hug L.A."/>
            <person name="Sharon I."/>
            <person name="Castelle C.J."/>
            <person name="Probst A.J."/>
            <person name="Thomas B.C."/>
            <person name="Singh A."/>
            <person name="Wilkins M.J."/>
            <person name="Karaoz U."/>
            <person name="Brodie E.L."/>
            <person name="Williams K.H."/>
            <person name="Hubbard S.S."/>
            <person name="Banfield J.F."/>
        </authorList>
    </citation>
    <scope>NUCLEOTIDE SEQUENCE [LARGE SCALE GENOMIC DNA]</scope>
</reference>
<dbReference type="FunFam" id="3.30.1370.10:FF:000001">
    <property type="entry name" value="Polyribonucleotide nucleotidyltransferase"/>
    <property type="match status" value="1"/>
</dbReference>
<dbReference type="PROSITE" id="PS50126">
    <property type="entry name" value="S1"/>
    <property type="match status" value="1"/>
</dbReference>
<dbReference type="SUPFAM" id="SSF50249">
    <property type="entry name" value="Nucleic acid-binding proteins"/>
    <property type="match status" value="1"/>
</dbReference>
<dbReference type="Gene3D" id="2.40.50.140">
    <property type="entry name" value="Nucleic acid-binding proteins"/>
    <property type="match status" value="1"/>
</dbReference>
<name>A0A1F5V6C2_9BACT</name>
<proteinExistence type="inferred from homology"/>
<feature type="binding site" evidence="8">
    <location>
        <position position="489"/>
    </location>
    <ligand>
        <name>Mg(2+)</name>
        <dbReference type="ChEBI" id="CHEBI:18420"/>
    </ligand>
</feature>
<dbReference type="SUPFAM" id="SSF46915">
    <property type="entry name" value="Polynucleotide phosphorylase/guanosine pentaphosphate synthase (PNPase/GPSI), domain 3"/>
    <property type="match status" value="1"/>
</dbReference>
<dbReference type="PIRSF" id="PIRSF005499">
    <property type="entry name" value="PNPase"/>
    <property type="match status" value="1"/>
</dbReference>
<dbReference type="STRING" id="1817863.A2Y62_10115"/>
<dbReference type="SUPFAM" id="SSF54211">
    <property type="entry name" value="Ribosomal protein S5 domain 2-like"/>
    <property type="match status" value="2"/>
</dbReference>
<dbReference type="GO" id="GO:0006402">
    <property type="term" value="P:mRNA catabolic process"/>
    <property type="evidence" value="ECO:0007669"/>
    <property type="project" value="UniProtKB-UniRule"/>
</dbReference>
<feature type="binding site" evidence="8">
    <location>
        <position position="483"/>
    </location>
    <ligand>
        <name>Mg(2+)</name>
        <dbReference type="ChEBI" id="CHEBI:18420"/>
    </ligand>
</feature>
<dbReference type="InterPro" id="IPR015847">
    <property type="entry name" value="ExoRNase_PH_dom2"/>
</dbReference>
<dbReference type="HAMAP" id="MF_01595">
    <property type="entry name" value="PNPase"/>
    <property type="match status" value="1"/>
</dbReference>
<dbReference type="InterPro" id="IPR027408">
    <property type="entry name" value="PNPase/RNase_PH_dom_sf"/>
</dbReference>
<keyword evidence="3 8" id="KW-0808">Transferase</keyword>
<dbReference type="Gene3D" id="3.30.1370.10">
    <property type="entry name" value="K Homology domain, type 1"/>
    <property type="match status" value="1"/>
</dbReference>
<dbReference type="SMART" id="SM00322">
    <property type="entry name" value="KH"/>
    <property type="match status" value="1"/>
</dbReference>
<dbReference type="Pfam" id="PF03726">
    <property type="entry name" value="PNPase"/>
    <property type="match status" value="1"/>
</dbReference>
<dbReference type="CDD" id="cd02393">
    <property type="entry name" value="KH-I_PNPase"/>
    <property type="match status" value="1"/>
</dbReference>
<evidence type="ECO:0000313" key="12">
    <source>
        <dbReference type="Proteomes" id="UP000178943"/>
    </source>
</evidence>
<protein>
    <recommendedName>
        <fullName evidence="8">Polyribonucleotide nucleotidyltransferase</fullName>
        <ecNumber evidence="8">2.7.7.8</ecNumber>
    </recommendedName>
    <alternativeName>
        <fullName evidence="8">Polynucleotide phosphorylase</fullName>
        <shortName evidence="8">PNPase</shortName>
    </alternativeName>
</protein>
<dbReference type="InterPro" id="IPR015848">
    <property type="entry name" value="PNPase_PH_RNA-bd_bac/org-type"/>
</dbReference>
<dbReference type="InterPro" id="IPR012340">
    <property type="entry name" value="NA-bd_OB-fold"/>
</dbReference>
<dbReference type="PROSITE" id="PS50084">
    <property type="entry name" value="KH_TYPE_1"/>
    <property type="match status" value="1"/>
</dbReference>
<dbReference type="GO" id="GO:0000175">
    <property type="term" value="F:3'-5'-RNA exonuclease activity"/>
    <property type="evidence" value="ECO:0007669"/>
    <property type="project" value="TreeGrafter"/>
</dbReference>
<dbReference type="Pfam" id="PF00575">
    <property type="entry name" value="S1"/>
    <property type="match status" value="1"/>
</dbReference>
<keyword evidence="2 8" id="KW-0963">Cytoplasm</keyword>
<dbReference type="InterPro" id="IPR036345">
    <property type="entry name" value="ExoRNase_PH_dom2_sf"/>
</dbReference>
<accession>A0A1F5V6C2</accession>
<dbReference type="Proteomes" id="UP000178943">
    <property type="component" value="Unassembled WGS sequence"/>
</dbReference>
<dbReference type="InterPro" id="IPR036612">
    <property type="entry name" value="KH_dom_type_1_sf"/>
</dbReference>
<dbReference type="InterPro" id="IPR012162">
    <property type="entry name" value="PNPase"/>
</dbReference>
<comment type="caution">
    <text evidence="11">The sequence shown here is derived from an EMBL/GenBank/DDBJ whole genome shotgun (WGS) entry which is preliminary data.</text>
</comment>
<comment type="function">
    <text evidence="8">Involved in mRNA degradation. Catalyzes the phosphorolysis of single-stranded polyribonucleotides processively in the 3'- to 5'-direction.</text>
</comment>
<comment type="cofactor">
    <cofactor evidence="8">
        <name>Mg(2+)</name>
        <dbReference type="ChEBI" id="CHEBI:18420"/>
    </cofactor>
</comment>
<dbReference type="NCBIfam" id="TIGR03591">
    <property type="entry name" value="polynuc_phos"/>
    <property type="match status" value="1"/>
</dbReference>
<sequence>MYERIEIDFEGKQIKAEIKKIAKQSDGSALVQVGDTVIAAMVCYNKIPREEADFLPLIVDYRENTYAAGKFPGGFFKREGRPTEHEILKSRLIDRSLRPLFPKAYYHDTQVICYVYSADPNCDPDIVALNAAALSLYFSPIPFDVPLAAVRIGLVDGNFLINPGYEDLNNSDLNLVMVGTHEGIVTVEARGREVPEETVVAALKLGFEKIKFLSLEYLKYFENAPVKKIEVPSLKVSDEVYADVKNRISDRLRQALFTSGKLASRDAQHALYMEILDEIPEDQQEKRKETSLAIQKIKDEMVRDIIVQEGIRADGRGHKEVRNIECQVNLLPRTHGSALFTRGETQALVTITLGTAEDAQIIDVLEGESSKRFMLHYNFPPFSVNEVSPLRGTSRREIGHGALAERALLPLIPVEEKFPYTIRVVSDILESNGSSSMATVCGGSLALMDAGVPIHTAVAGIAMGLITKDDKYVILTDIAGDEDHSGDMDFKVAGTEKGITSFQMDIKIKGLTIDIMAEAMQQANEARMKVLEMMNKTIEKSRDSISPFAPKLVIKQIPIEKIAALIGPGGKMVKSIIERTGVKIDIQDNGKVTVASNEEESIRKACEIIDQIAFEAERGKTYTGKVTRIENYGAFVEISPGTVGLMHISEFANHRIRDLRDEIKEGDILTVKVIGLEDNKIRLSHKEFHTPKDQNRSNDRPRQRQPDKERY</sequence>
<gene>
    <name evidence="8" type="primary">pnp</name>
    <name evidence="11" type="ORF">A2Y62_10115</name>
</gene>
<evidence type="ECO:0000256" key="9">
    <source>
        <dbReference type="SAM" id="MobiDB-lite"/>
    </source>
</evidence>
<dbReference type="InterPro" id="IPR004088">
    <property type="entry name" value="KH_dom_type_1"/>
</dbReference>
<dbReference type="Pfam" id="PF03725">
    <property type="entry name" value="RNase_PH_C"/>
    <property type="match status" value="1"/>
</dbReference>
<evidence type="ECO:0000256" key="5">
    <source>
        <dbReference type="ARBA" id="ARBA00022723"/>
    </source>
</evidence>
<dbReference type="GO" id="GO:0005829">
    <property type="term" value="C:cytosol"/>
    <property type="evidence" value="ECO:0007669"/>
    <property type="project" value="TreeGrafter"/>
</dbReference>
<evidence type="ECO:0000256" key="1">
    <source>
        <dbReference type="ARBA" id="ARBA00007404"/>
    </source>
</evidence>
<dbReference type="FunFam" id="3.30.230.70:FF:000002">
    <property type="entry name" value="Polyribonucleotide nucleotidyltransferase"/>
    <property type="match status" value="1"/>
</dbReference>
<evidence type="ECO:0000256" key="7">
    <source>
        <dbReference type="ARBA" id="ARBA00022884"/>
    </source>
</evidence>
<dbReference type="EMBL" id="MFGW01000232">
    <property type="protein sequence ID" value="OGF58828.1"/>
    <property type="molecule type" value="Genomic_DNA"/>
</dbReference>
<dbReference type="GO" id="GO:0004654">
    <property type="term" value="F:polyribonucleotide nucleotidyltransferase activity"/>
    <property type="evidence" value="ECO:0007669"/>
    <property type="project" value="UniProtKB-UniRule"/>
</dbReference>
<comment type="subcellular location">
    <subcellularLocation>
        <location evidence="8">Cytoplasm</location>
    </subcellularLocation>
</comment>
<dbReference type="InterPro" id="IPR036456">
    <property type="entry name" value="PNPase_PH_RNA-bd_sf"/>
</dbReference>
<comment type="similarity">
    <text evidence="1 8">Belongs to the polyribonucleotide nucleotidyltransferase family.</text>
</comment>